<reference evidence="8 9" key="1">
    <citation type="submission" date="2017-12" db="EMBL/GenBank/DDBJ databases">
        <title>Phylogenetic diversity of female urinary microbiome.</title>
        <authorList>
            <person name="Thomas-White K."/>
            <person name="Wolfe A.J."/>
        </authorList>
    </citation>
    <scope>NUCLEOTIDE SEQUENCE [LARGE SCALE GENOMIC DNA]</scope>
    <source>
        <strain evidence="8 9">UMB0426</strain>
    </source>
</reference>
<evidence type="ECO:0000256" key="5">
    <source>
        <dbReference type="ARBA" id="ARBA00022989"/>
    </source>
</evidence>
<organism evidence="8 9">
    <name type="scientific">Brevibacterium ravenspurgense</name>
    <dbReference type="NCBI Taxonomy" id="479117"/>
    <lineage>
        <taxon>Bacteria</taxon>
        <taxon>Bacillati</taxon>
        <taxon>Actinomycetota</taxon>
        <taxon>Actinomycetes</taxon>
        <taxon>Micrococcales</taxon>
        <taxon>Brevibacteriaceae</taxon>
        <taxon>Brevibacterium</taxon>
    </lineage>
</organism>
<keyword evidence="3" id="KW-1003">Cell membrane</keyword>
<evidence type="ECO:0000256" key="7">
    <source>
        <dbReference type="SAM" id="Phobius"/>
    </source>
</evidence>
<dbReference type="InterPro" id="IPR014047">
    <property type="entry name" value="Chr_Tranpt_l_chain"/>
</dbReference>
<feature type="transmembrane region" description="Helical" evidence="7">
    <location>
        <begin position="207"/>
        <end position="231"/>
    </location>
</feature>
<comment type="caution">
    <text evidence="8">The sequence shown here is derived from an EMBL/GenBank/DDBJ whole genome shotgun (WGS) entry which is preliminary data.</text>
</comment>
<sequence length="407" mass="40542">MAPTAETHAPKPAGNPFEVFQAFLKLGLTSFGGPVAHLGYFRTEFVQRRKWISDDHYGQLVALCQFLPGPASSQVGFALGLLIGGTLGALAAWAAFTLPSALLLVLFALGAVHLGGPVGDGLLMGLKAVAVAVVAHAVVGMASTLAPDLRRGLIAAAGAALALLIPGNLGQVTAIGVGLVAGLLFCRGMAGGADHPLRVPVSKTAGLVSAGLFAVLLMGLPLLAGLVANPWVATADAFYRSGALVFGGGHVVLPLLQGEPAIAEAVSQDQFLAGYGAAQAVPGPLFTFAAFLGFTMGTGAEAWLSSALALAAVFLPGVLLVIAALPFWAAVQTSPLARSGVAGANAAVVGILAAALITPVVTSAITGLAPLLTVLACLALLMLAKWPAWAVVLIGAATGLAASLIGA</sequence>
<evidence type="ECO:0000256" key="6">
    <source>
        <dbReference type="ARBA" id="ARBA00023136"/>
    </source>
</evidence>
<keyword evidence="4 7" id="KW-0812">Transmembrane</keyword>
<keyword evidence="6 7" id="KW-0472">Membrane</keyword>
<feature type="transmembrane region" description="Helical" evidence="7">
    <location>
        <begin position="302"/>
        <end position="328"/>
    </location>
</feature>
<name>A0A2I1IF75_9MICO</name>
<dbReference type="STRING" id="1176165.GCA_001584405_01573"/>
<dbReference type="NCBIfam" id="TIGR00937">
    <property type="entry name" value="2A51"/>
    <property type="match status" value="1"/>
</dbReference>
<feature type="transmembrane region" description="Helical" evidence="7">
    <location>
        <begin position="277"/>
        <end position="296"/>
    </location>
</feature>
<comment type="similarity">
    <text evidence="2">Belongs to the chromate ion transporter (CHR) (TC 2.A.51) family.</text>
</comment>
<feature type="transmembrane region" description="Helical" evidence="7">
    <location>
        <begin position="126"/>
        <end position="147"/>
    </location>
</feature>
<dbReference type="PANTHER" id="PTHR33567">
    <property type="entry name" value="CHROMATE ION TRANSPORTER (EUROFUNG)"/>
    <property type="match status" value="1"/>
</dbReference>
<keyword evidence="5 7" id="KW-1133">Transmembrane helix</keyword>
<feature type="transmembrane region" description="Helical" evidence="7">
    <location>
        <begin position="153"/>
        <end position="186"/>
    </location>
</feature>
<dbReference type="PIRSF" id="PIRSF004810">
    <property type="entry name" value="ChrA"/>
    <property type="match status" value="1"/>
</dbReference>
<dbReference type="GO" id="GO:0015109">
    <property type="term" value="F:chromate transmembrane transporter activity"/>
    <property type="evidence" value="ECO:0007669"/>
    <property type="project" value="InterPro"/>
</dbReference>
<dbReference type="RefSeq" id="WP_101672733.1">
    <property type="nucleotide sequence ID" value="NZ_PKGO01000008.1"/>
</dbReference>
<feature type="transmembrane region" description="Helical" evidence="7">
    <location>
        <begin position="388"/>
        <end position="406"/>
    </location>
</feature>
<feature type="transmembrane region" description="Helical" evidence="7">
    <location>
        <begin position="75"/>
        <end position="95"/>
    </location>
</feature>
<dbReference type="PANTHER" id="PTHR33567:SF3">
    <property type="entry name" value="CHROMATE ION TRANSPORTER (EUROFUNG)"/>
    <property type="match status" value="1"/>
</dbReference>
<feature type="transmembrane region" description="Helical" evidence="7">
    <location>
        <begin position="237"/>
        <end position="256"/>
    </location>
</feature>
<feature type="transmembrane region" description="Helical" evidence="7">
    <location>
        <begin position="101"/>
        <end position="119"/>
    </location>
</feature>
<comment type="subcellular location">
    <subcellularLocation>
        <location evidence="1">Cell membrane</location>
        <topology evidence="1">Multi-pass membrane protein</topology>
    </subcellularLocation>
</comment>
<evidence type="ECO:0000313" key="8">
    <source>
        <dbReference type="EMBL" id="PKY69787.1"/>
    </source>
</evidence>
<evidence type="ECO:0000256" key="2">
    <source>
        <dbReference type="ARBA" id="ARBA00005262"/>
    </source>
</evidence>
<dbReference type="Pfam" id="PF02417">
    <property type="entry name" value="Chromate_transp"/>
    <property type="match status" value="2"/>
</dbReference>
<dbReference type="InterPro" id="IPR003370">
    <property type="entry name" value="Chromate_transpt"/>
</dbReference>
<gene>
    <name evidence="8" type="ORF">CYJ40_08340</name>
</gene>
<evidence type="ECO:0000256" key="3">
    <source>
        <dbReference type="ARBA" id="ARBA00022475"/>
    </source>
</evidence>
<feature type="transmembrane region" description="Helical" evidence="7">
    <location>
        <begin position="20"/>
        <end position="41"/>
    </location>
</feature>
<dbReference type="GO" id="GO:0005886">
    <property type="term" value="C:plasma membrane"/>
    <property type="evidence" value="ECO:0007669"/>
    <property type="project" value="UniProtKB-SubCell"/>
</dbReference>
<proteinExistence type="inferred from homology"/>
<accession>A0A2I1IF75</accession>
<protein>
    <submittedName>
        <fullName evidence="8">Chromate transporter</fullName>
    </submittedName>
</protein>
<dbReference type="EMBL" id="PKGO01000008">
    <property type="protein sequence ID" value="PKY69787.1"/>
    <property type="molecule type" value="Genomic_DNA"/>
</dbReference>
<dbReference type="AlphaFoldDB" id="A0A2I1IF75"/>
<evidence type="ECO:0000256" key="1">
    <source>
        <dbReference type="ARBA" id="ARBA00004651"/>
    </source>
</evidence>
<feature type="transmembrane region" description="Helical" evidence="7">
    <location>
        <begin position="340"/>
        <end position="358"/>
    </location>
</feature>
<dbReference type="Proteomes" id="UP000242755">
    <property type="component" value="Unassembled WGS sequence"/>
</dbReference>
<evidence type="ECO:0000313" key="9">
    <source>
        <dbReference type="Proteomes" id="UP000242755"/>
    </source>
</evidence>
<evidence type="ECO:0000256" key="4">
    <source>
        <dbReference type="ARBA" id="ARBA00022692"/>
    </source>
</evidence>